<dbReference type="GO" id="GO:0009360">
    <property type="term" value="C:DNA polymerase III complex"/>
    <property type="evidence" value="ECO:0007669"/>
    <property type="project" value="InterPro"/>
</dbReference>
<dbReference type="SUPFAM" id="SSF55979">
    <property type="entry name" value="DNA clamp"/>
    <property type="match status" value="3"/>
</dbReference>
<evidence type="ECO:0000256" key="2">
    <source>
        <dbReference type="ARBA" id="ARBA00010752"/>
    </source>
</evidence>
<dbReference type="InterPro" id="IPR022635">
    <property type="entry name" value="DNA_polIII_beta_C"/>
</dbReference>
<dbReference type="InterPro" id="IPR046938">
    <property type="entry name" value="DNA_clamp_sf"/>
</dbReference>
<dbReference type="STRING" id="926556.Echvi_0297"/>
<name>L0FU99_ECHVK</name>
<dbReference type="SMART" id="SM00480">
    <property type="entry name" value="POL3Bc"/>
    <property type="match status" value="1"/>
</dbReference>
<dbReference type="GO" id="GO:0005737">
    <property type="term" value="C:cytoplasm"/>
    <property type="evidence" value="ECO:0007669"/>
    <property type="project" value="UniProtKB-SubCell"/>
</dbReference>
<dbReference type="PANTHER" id="PTHR30478:SF0">
    <property type="entry name" value="BETA SLIDING CLAMP"/>
    <property type="match status" value="1"/>
</dbReference>
<dbReference type="OrthoDB" id="8421503at2"/>
<dbReference type="PANTHER" id="PTHR30478">
    <property type="entry name" value="DNA POLYMERASE III SUBUNIT BETA"/>
    <property type="match status" value="1"/>
</dbReference>
<dbReference type="CDD" id="cd00140">
    <property type="entry name" value="beta_clamp"/>
    <property type="match status" value="1"/>
</dbReference>
<protein>
    <recommendedName>
        <fullName evidence="3 10">Beta sliding clamp</fullName>
    </recommendedName>
</protein>
<evidence type="ECO:0000256" key="6">
    <source>
        <dbReference type="ARBA" id="ARBA00022695"/>
    </source>
</evidence>
<evidence type="ECO:0000313" key="14">
    <source>
        <dbReference type="EMBL" id="AGA76588.1"/>
    </source>
</evidence>
<evidence type="ECO:0000259" key="13">
    <source>
        <dbReference type="Pfam" id="PF02768"/>
    </source>
</evidence>
<evidence type="ECO:0000256" key="7">
    <source>
        <dbReference type="ARBA" id="ARBA00022705"/>
    </source>
</evidence>
<dbReference type="AlphaFoldDB" id="L0FU99"/>
<dbReference type="Pfam" id="PF02767">
    <property type="entry name" value="DNA_pol3_beta_2"/>
    <property type="match status" value="1"/>
</dbReference>
<dbReference type="HOGENOM" id="CLU_038149_4_1_10"/>
<gene>
    <name evidence="14" type="ordered locus">Echvi_0297</name>
</gene>
<evidence type="ECO:0000256" key="10">
    <source>
        <dbReference type="PIRNR" id="PIRNR000804"/>
    </source>
</evidence>
<comment type="subcellular location">
    <subcellularLocation>
        <location evidence="1 10">Cytoplasm</location>
    </subcellularLocation>
</comment>
<dbReference type="eggNOG" id="COG0592">
    <property type="taxonomic scope" value="Bacteria"/>
</dbReference>
<evidence type="ECO:0000259" key="12">
    <source>
        <dbReference type="Pfam" id="PF02767"/>
    </source>
</evidence>
<evidence type="ECO:0000259" key="11">
    <source>
        <dbReference type="Pfam" id="PF00712"/>
    </source>
</evidence>
<dbReference type="PIRSF" id="PIRSF000804">
    <property type="entry name" value="DNA_pol_III_b"/>
    <property type="match status" value="1"/>
</dbReference>
<dbReference type="InterPro" id="IPR001001">
    <property type="entry name" value="DNA_polIII_beta"/>
</dbReference>
<accession>L0FU99</accession>
<keyword evidence="8 10" id="KW-0239">DNA-directed DNA polymerase</keyword>
<dbReference type="NCBIfam" id="TIGR00663">
    <property type="entry name" value="dnan"/>
    <property type="match status" value="1"/>
</dbReference>
<dbReference type="InterPro" id="IPR022634">
    <property type="entry name" value="DNA_polIII_beta_N"/>
</dbReference>
<dbReference type="Pfam" id="PF00712">
    <property type="entry name" value="DNA_pol3_beta"/>
    <property type="match status" value="1"/>
</dbReference>
<keyword evidence="15" id="KW-1185">Reference proteome</keyword>
<keyword evidence="4 10" id="KW-0963">Cytoplasm</keyword>
<comment type="similarity">
    <text evidence="2 10">Belongs to the beta sliding clamp family.</text>
</comment>
<dbReference type="Pfam" id="PF02768">
    <property type="entry name" value="DNA_pol3_beta_3"/>
    <property type="match status" value="1"/>
</dbReference>
<organism evidence="14 15">
    <name type="scientific">Echinicola vietnamensis (strain DSM 17526 / LMG 23754 / KMM 6221)</name>
    <dbReference type="NCBI Taxonomy" id="926556"/>
    <lineage>
        <taxon>Bacteria</taxon>
        <taxon>Pseudomonadati</taxon>
        <taxon>Bacteroidota</taxon>
        <taxon>Cytophagia</taxon>
        <taxon>Cytophagales</taxon>
        <taxon>Cyclobacteriaceae</taxon>
        <taxon>Echinicola</taxon>
    </lineage>
</organism>
<keyword evidence="7 10" id="KW-0235">DNA replication</keyword>
<dbReference type="Gene3D" id="3.70.10.10">
    <property type="match status" value="1"/>
</dbReference>
<dbReference type="EMBL" id="CP003346">
    <property type="protein sequence ID" value="AGA76588.1"/>
    <property type="molecule type" value="Genomic_DNA"/>
</dbReference>
<comment type="function">
    <text evidence="10">Confers DNA tethering and processivity to DNA polymerases and other proteins. Acts as a clamp, forming a ring around DNA (a reaction catalyzed by the clamp-loading complex) which diffuses in an ATP-independent manner freely and bidirectionally along dsDNA. Initially characterized for its ability to contact the catalytic subunit of DNA polymerase III (Pol III), a complex, multichain enzyme responsible for most of the replicative synthesis in bacteria; Pol III exhibits 3'-5' exonuclease proofreading activity. The beta chain is required for initiation of replication as well as for processivity of DNA replication.</text>
</comment>
<dbReference type="PATRIC" id="fig|926556.3.peg.295"/>
<sequence length="374" mass="41437">MKFIVSSSALLKQLSGINGVVTTNPVVPILENFLFEIKEGKLTITASDLQTSMMTEIDVEAKEDGNIAVPARILMETLKNLPEQPVTFSIDHDTYSVEISSDNGRYKLAGENATDFPKIPSVSNATAVDMSTDVLSSAINNTIFATSNDELRPAMTGVYVNLSNTNTTFVATDGHRLIRYRRVDIAAPEAASIIVPRKALNLLKSTLPSENIPVTVEFNNSNAYFKFGNIQMICRLVDERYPDYENVIPVDNENNMTIDRVEFLSSLRRIAIYANKTTHQVRLKLTGSELQISAEDLDFSNEANERLSCEHDGEDIEIGFNAKFLVEMLNNIGSKQVTLKFSAPNRAGLIVPSDKGENEDILMLVMPVMLNNYV</sequence>
<reference evidence="15" key="1">
    <citation type="submission" date="2012-02" db="EMBL/GenBank/DDBJ databases">
        <title>The complete genome of Echinicola vietnamensis DSM 17526.</title>
        <authorList>
            <person name="Lucas S."/>
            <person name="Copeland A."/>
            <person name="Lapidus A."/>
            <person name="Glavina del Rio T."/>
            <person name="Dalin E."/>
            <person name="Tice H."/>
            <person name="Bruce D."/>
            <person name="Goodwin L."/>
            <person name="Pitluck S."/>
            <person name="Peters L."/>
            <person name="Ovchinnikova G."/>
            <person name="Teshima H."/>
            <person name="Kyrpides N."/>
            <person name="Mavromatis K."/>
            <person name="Ivanova N."/>
            <person name="Brettin T."/>
            <person name="Detter J.C."/>
            <person name="Han C."/>
            <person name="Larimer F."/>
            <person name="Land M."/>
            <person name="Hauser L."/>
            <person name="Markowitz V."/>
            <person name="Cheng J.-F."/>
            <person name="Hugenholtz P."/>
            <person name="Woyke T."/>
            <person name="Wu D."/>
            <person name="Brambilla E."/>
            <person name="Klenk H.-P."/>
            <person name="Eisen J.A."/>
        </authorList>
    </citation>
    <scope>NUCLEOTIDE SEQUENCE [LARGE SCALE GENOMIC DNA]</scope>
    <source>
        <strain evidence="15">DSM 17526 / LMG 23754 / KMM 6221</strain>
    </source>
</reference>
<evidence type="ECO:0000256" key="1">
    <source>
        <dbReference type="ARBA" id="ARBA00004496"/>
    </source>
</evidence>
<evidence type="ECO:0000313" key="15">
    <source>
        <dbReference type="Proteomes" id="UP000010796"/>
    </source>
</evidence>
<evidence type="ECO:0000256" key="3">
    <source>
        <dbReference type="ARBA" id="ARBA00021035"/>
    </source>
</evidence>
<dbReference type="RefSeq" id="WP_015264155.1">
    <property type="nucleotide sequence ID" value="NC_019904.1"/>
</dbReference>
<dbReference type="GO" id="GO:0003887">
    <property type="term" value="F:DNA-directed DNA polymerase activity"/>
    <property type="evidence" value="ECO:0007669"/>
    <property type="project" value="UniProtKB-UniRule"/>
</dbReference>
<keyword evidence="6 10" id="KW-0548">Nucleotidyltransferase</keyword>
<dbReference type="Gene3D" id="3.10.150.10">
    <property type="entry name" value="DNA Polymerase III, subunit A, domain 2"/>
    <property type="match status" value="1"/>
</dbReference>
<evidence type="ECO:0000256" key="5">
    <source>
        <dbReference type="ARBA" id="ARBA00022679"/>
    </source>
</evidence>
<feature type="domain" description="DNA polymerase III beta sliding clamp N-terminal" evidence="11">
    <location>
        <begin position="1"/>
        <end position="120"/>
    </location>
</feature>
<dbReference type="GO" id="GO:0006271">
    <property type="term" value="P:DNA strand elongation involved in DNA replication"/>
    <property type="evidence" value="ECO:0007669"/>
    <property type="project" value="TreeGrafter"/>
</dbReference>
<dbReference type="KEGG" id="evi:Echvi_0297"/>
<dbReference type="Proteomes" id="UP000010796">
    <property type="component" value="Chromosome"/>
</dbReference>
<feature type="domain" description="DNA polymerase III beta sliding clamp C-terminal" evidence="13">
    <location>
        <begin position="246"/>
        <end position="367"/>
    </location>
</feature>
<evidence type="ECO:0000256" key="4">
    <source>
        <dbReference type="ARBA" id="ARBA00022490"/>
    </source>
</evidence>
<evidence type="ECO:0000256" key="8">
    <source>
        <dbReference type="ARBA" id="ARBA00022932"/>
    </source>
</evidence>
<feature type="domain" description="DNA polymerase III beta sliding clamp central" evidence="12">
    <location>
        <begin position="130"/>
        <end position="243"/>
    </location>
</feature>
<keyword evidence="9" id="KW-0238">DNA-binding</keyword>
<proteinExistence type="inferred from homology"/>
<dbReference type="InterPro" id="IPR022637">
    <property type="entry name" value="DNA_polIII_beta_cen"/>
</dbReference>
<dbReference type="GO" id="GO:0008408">
    <property type="term" value="F:3'-5' exonuclease activity"/>
    <property type="evidence" value="ECO:0007669"/>
    <property type="project" value="InterPro"/>
</dbReference>
<comment type="subunit">
    <text evidence="10">Forms a ring-shaped head-to-tail homodimer around DNA.</text>
</comment>
<evidence type="ECO:0000256" key="9">
    <source>
        <dbReference type="ARBA" id="ARBA00023125"/>
    </source>
</evidence>
<keyword evidence="5 10" id="KW-0808">Transferase</keyword>
<dbReference type="GO" id="GO:0003677">
    <property type="term" value="F:DNA binding"/>
    <property type="evidence" value="ECO:0007669"/>
    <property type="project" value="UniProtKB-UniRule"/>
</dbReference>